<dbReference type="Gene3D" id="3.40.50.12440">
    <property type="match status" value="1"/>
</dbReference>
<dbReference type="GO" id="GO:0051539">
    <property type="term" value="F:4 iron, 4 sulfur cluster binding"/>
    <property type="evidence" value="ECO:0007669"/>
    <property type="project" value="UniProtKB-KW"/>
</dbReference>
<evidence type="ECO:0000256" key="2">
    <source>
        <dbReference type="ARBA" id="ARBA00001966"/>
    </source>
</evidence>
<feature type="domain" description="4Fe-4S Mo/W bis-MGD-type" evidence="19">
    <location>
        <begin position="55"/>
        <end position="119"/>
    </location>
</feature>
<evidence type="ECO:0000256" key="13">
    <source>
        <dbReference type="ARBA" id="ARBA00023004"/>
    </source>
</evidence>
<evidence type="ECO:0000313" key="20">
    <source>
        <dbReference type="EMBL" id="ADB49919.1"/>
    </source>
</evidence>
<keyword evidence="10" id="KW-0479">Metal-binding</keyword>
<dbReference type="Pfam" id="PF00384">
    <property type="entry name" value="Molybdopterin"/>
    <property type="match status" value="1"/>
</dbReference>
<evidence type="ECO:0000256" key="16">
    <source>
        <dbReference type="ARBA" id="ARBA00023136"/>
    </source>
</evidence>
<keyword evidence="21" id="KW-1185">Reference proteome</keyword>
<dbReference type="InterPro" id="IPR044906">
    <property type="entry name" value="Nitr_red_alph_N_sf"/>
</dbReference>
<dbReference type="NCBIfam" id="TIGR01580">
    <property type="entry name" value="narG"/>
    <property type="match status" value="1"/>
</dbReference>
<reference evidence="21" key="2">
    <citation type="submission" date="2010-01" db="EMBL/GenBank/DDBJ databases">
        <title>The complete genome of Conexibacter woesei DSM 14684.</title>
        <authorList>
            <consortium name="US DOE Joint Genome Institute (JGI-PGF)"/>
            <person name="Lucas S."/>
            <person name="Copeland A."/>
            <person name="Lapidus A."/>
            <person name="Glavina del Rio T."/>
            <person name="Dalin E."/>
            <person name="Tice H."/>
            <person name="Bruce D."/>
            <person name="Goodwin L."/>
            <person name="Pitluck S."/>
            <person name="Kyrpides N."/>
            <person name="Mavromatis K."/>
            <person name="Ivanova N."/>
            <person name="Mikhailova N."/>
            <person name="Chertkov O."/>
            <person name="Brettin T."/>
            <person name="Detter J.C."/>
            <person name="Han C."/>
            <person name="Larimer F."/>
            <person name="Land M."/>
            <person name="Hauser L."/>
            <person name="Markowitz V."/>
            <person name="Cheng J.-F."/>
            <person name="Hugenholtz P."/>
            <person name="Woyke T."/>
            <person name="Wu D."/>
            <person name="Pukall R."/>
            <person name="Steenblock K."/>
            <person name="Schneider S."/>
            <person name="Klenk H.-P."/>
            <person name="Eisen J.A."/>
        </authorList>
    </citation>
    <scope>NUCLEOTIDE SEQUENCE [LARGE SCALE GENOMIC DNA]</scope>
    <source>
        <strain evidence="21">DSM 14684 / CIP 108061 / JCM 11494 / NBRC 100937 / ID131577</strain>
    </source>
</reference>
<dbReference type="PROSITE" id="PS00490">
    <property type="entry name" value="MOLYBDOPTERIN_PROK_2"/>
    <property type="match status" value="1"/>
</dbReference>
<dbReference type="InterPro" id="IPR006657">
    <property type="entry name" value="MoPterin_dinucl-bd_dom"/>
</dbReference>
<keyword evidence="8" id="KW-0004">4Fe-4S</keyword>
<dbReference type="InterPro" id="IPR050123">
    <property type="entry name" value="Prok_molybdopt-oxidoreductase"/>
</dbReference>
<evidence type="ECO:0000256" key="7">
    <source>
        <dbReference type="ARBA" id="ARBA00022475"/>
    </source>
</evidence>
<evidence type="ECO:0000256" key="17">
    <source>
        <dbReference type="ARBA" id="ARBA00048294"/>
    </source>
</evidence>
<comment type="cofactor">
    <cofactor evidence="2">
        <name>[4Fe-4S] cluster</name>
        <dbReference type="ChEBI" id="CHEBI:49883"/>
    </cofactor>
</comment>
<dbReference type="InterPro" id="IPR006655">
    <property type="entry name" value="Mopterin_OxRdtase_prok_CS"/>
</dbReference>
<accession>D3EZU3</accession>
<dbReference type="PROSITE" id="PS51669">
    <property type="entry name" value="4FE4S_MOW_BIS_MGD"/>
    <property type="match status" value="1"/>
</dbReference>
<keyword evidence="14" id="KW-0411">Iron-sulfur</keyword>
<evidence type="ECO:0000256" key="6">
    <source>
        <dbReference type="ARBA" id="ARBA00022448"/>
    </source>
</evidence>
<dbReference type="GO" id="GO:0005886">
    <property type="term" value="C:plasma membrane"/>
    <property type="evidence" value="ECO:0007669"/>
    <property type="project" value="UniProtKB-SubCell"/>
</dbReference>
<proteinExistence type="inferred from homology"/>
<evidence type="ECO:0000256" key="3">
    <source>
        <dbReference type="ARBA" id="ARBA00004202"/>
    </source>
</evidence>
<dbReference type="KEGG" id="cwo:Cwoe_1491"/>
<reference evidence="20 21" key="1">
    <citation type="journal article" date="2010" name="Stand. Genomic Sci.">
        <title>Complete genome sequence of Conexibacter woesei type strain (ID131577).</title>
        <authorList>
            <person name="Pukall R."/>
            <person name="Lapidus A."/>
            <person name="Glavina Del Rio T."/>
            <person name="Copeland A."/>
            <person name="Tice H."/>
            <person name="Cheng J.-F."/>
            <person name="Lucas S."/>
            <person name="Chen F."/>
            <person name="Nolan M."/>
            <person name="Bruce D."/>
            <person name="Goodwin L."/>
            <person name="Pitluck S."/>
            <person name="Mavromatis K."/>
            <person name="Ivanova N."/>
            <person name="Ovchinnikova G."/>
            <person name="Pati A."/>
            <person name="Chen A."/>
            <person name="Palaniappan K."/>
            <person name="Land M."/>
            <person name="Hauser L."/>
            <person name="Chang Y.-J."/>
            <person name="Jeffries C.D."/>
            <person name="Chain P."/>
            <person name="Meincke L."/>
            <person name="Sims D."/>
            <person name="Brettin T."/>
            <person name="Detter J.C."/>
            <person name="Rohde M."/>
            <person name="Goeker M."/>
            <person name="Bristow J."/>
            <person name="Eisen J.A."/>
            <person name="Markowitz V."/>
            <person name="Kyrpides N.C."/>
            <person name="Klenk H.-P."/>
            <person name="Hugenholtz P."/>
        </authorList>
    </citation>
    <scope>NUCLEOTIDE SEQUENCE [LARGE SCALE GENOMIC DNA]</scope>
    <source>
        <strain evidence="21">DSM 14684 / CIP 108061 / JCM 11494 / NBRC 100937 / ID131577</strain>
    </source>
</reference>
<dbReference type="RefSeq" id="WP_012932970.1">
    <property type="nucleotide sequence ID" value="NC_013739.1"/>
</dbReference>
<evidence type="ECO:0000256" key="11">
    <source>
        <dbReference type="ARBA" id="ARBA00022982"/>
    </source>
</evidence>
<dbReference type="CDD" id="cd02776">
    <property type="entry name" value="MopB_CT_Nitrate-R-NarG-like"/>
    <property type="match status" value="1"/>
</dbReference>
<evidence type="ECO:0000313" key="21">
    <source>
        <dbReference type="Proteomes" id="UP000008229"/>
    </source>
</evidence>
<evidence type="ECO:0000256" key="1">
    <source>
        <dbReference type="ARBA" id="ARBA00001942"/>
    </source>
</evidence>
<dbReference type="GO" id="GO:0009325">
    <property type="term" value="C:nitrate reductase complex"/>
    <property type="evidence" value="ECO:0007669"/>
    <property type="project" value="InterPro"/>
</dbReference>
<name>D3EZU3_CONWI</name>
<keyword evidence="12 20" id="KW-0560">Oxidoreductase</keyword>
<dbReference type="Gene3D" id="4.10.1200.10">
    <property type="entry name" value="nitrate reductase tail"/>
    <property type="match status" value="1"/>
</dbReference>
<sequence length="1248" mass="138382">MANGEEPAQHPHRSSLLLDAHEFFRRGPVNAEGWSMLIGRDRHWERSYRDRWAHDKVVRSTHGVNCTGSCSWNVYVKEGIITWETQATDYPSMGPEMPDHEPRGCPRGASFSWYTYSPLRLKHPLIRGSLLELYRAAKEEHDGDPVAAWASIQDDPDARALYQRQRGKGGFVRASWEEAAELIAAAHVHTIAAHGPDRVVGFTPLPAMSPVSFASGSRFISLIGGSMISFYDWYADLPPASPQTFGDQTDVPESADWWNSSYLIVWGTNIPITRTPDAHFMTEARYKGQKVVVVSPDYSDHTTFADDWLPAQPGTDGALAMAMGHVVLREFYVDRQVPRFLDYAKRFTDLPLLVTLAERPDGSVVPDRFLCADDLGSDVENAAWKPALIDAATGAPAVPNGSVGDRYGEAGRGRWNLRLDGIDPLLSLHEARESTATVTLARFDVGETDGGSTMVRGVPVRTVAGQRVTTVLDLLLATYGVARDGLPGDWPRDYDDAETPYTPAWQEAITSVDRHAATKVAREFARNAETSDGRSMIAMGAGTNHWFHSDQTYRSFLTLLLVCGCVGRNGGGWAHYVGQEKIRTFVGWQQLAMGLDWQRPARLAQGTSFFYGAVDQWRYERTSPEQLASPVGSGRFRGRHTIDAFAQAVRMGWMPSAPTFDRNPLDLADEALAASGGSGGSGGSGDAASAGAVGRHVVQELRARRLRFAAEDPDAPENWPRVMTVWRSNILGSSAKGHEYFLRHLLGVTDDTVTAAESPPDKRPQEVAWRERAPRGKLDLFVNVDFRMTSTALHSDVLLPAATWYEKHDLSMTDMHPFVHSFNPAVPPPWEARTDWDAFGLIARTFAALASDRLGVRHDLVASPILHDTPGEIAQPHGRVRDWARGECEPLPGVTMPGFRIVERDYGAVAEQWAALGPLVERAGCAVKGASWRPVAEVEWLRGQNGRPRRDGVAAGRPRLDTAIEVAEAMLAISGVSNGRLALEGFRSLEERTGLSLAELAEGNVEHRIDFADTQTQPRHVATSPEWSGIDAHDRRYAAFTINTERDKPWHTLSGRLHLYQDHEWMLELGEALPAYRPPLRAHGLGDGEDLLSNGERELTLRYLTPHSKWSIHSEYQDNLHMLTLFRAGPVLWLSREDAAALEIGDDDWVEAYNRNGIVSCRAVVSHRLPAGTCMLYHAKDRHLNTPRTELRGNRGGTENSLTRITMKPTHMIGGYAHLSWGFNYYGPTGSNRDETTVVRKRRSEVVF</sequence>
<dbReference type="InterPro" id="IPR006963">
    <property type="entry name" value="Mopterin_OxRdtase_4Fe-4S_dom"/>
</dbReference>
<feature type="region of interest" description="Disordered" evidence="18">
    <location>
        <begin position="672"/>
        <end position="691"/>
    </location>
</feature>
<dbReference type="AlphaFoldDB" id="D3EZU3"/>
<comment type="catalytic activity">
    <reaction evidence="17">
        <text>nitrate + a quinol = a quinone + nitrite + H2O</text>
        <dbReference type="Rhea" id="RHEA:56144"/>
        <dbReference type="ChEBI" id="CHEBI:15377"/>
        <dbReference type="ChEBI" id="CHEBI:16301"/>
        <dbReference type="ChEBI" id="CHEBI:17632"/>
        <dbReference type="ChEBI" id="CHEBI:24646"/>
        <dbReference type="ChEBI" id="CHEBI:132124"/>
        <dbReference type="EC" id="1.7.5.1"/>
    </reaction>
</comment>
<protein>
    <recommendedName>
        <fullName evidence="5">nitrate reductase (quinone)</fullName>
        <ecNumber evidence="5">1.7.5.1</ecNumber>
    </recommendedName>
</protein>
<dbReference type="PROSITE" id="PS00551">
    <property type="entry name" value="MOLYBDOPTERIN_PROK_1"/>
    <property type="match status" value="1"/>
</dbReference>
<dbReference type="SUPFAM" id="SSF53706">
    <property type="entry name" value="Formate dehydrogenase/DMSO reductase, domains 1-3"/>
    <property type="match status" value="1"/>
</dbReference>
<dbReference type="eggNOG" id="COG5013">
    <property type="taxonomic scope" value="Bacteria"/>
</dbReference>
<dbReference type="PANTHER" id="PTHR43105:SF2">
    <property type="entry name" value="RESPIRATORY NITRATE REDUCTASE 2 ALPHA CHAIN"/>
    <property type="match status" value="1"/>
</dbReference>
<dbReference type="SMART" id="SM00926">
    <property type="entry name" value="Molybdop_Fe4S4"/>
    <property type="match status" value="1"/>
</dbReference>
<dbReference type="InterPro" id="IPR028189">
    <property type="entry name" value="Nitr_red_alph_N"/>
</dbReference>
<dbReference type="InterPro" id="IPR027467">
    <property type="entry name" value="MopterinOxRdtase_cofactor_BS"/>
</dbReference>
<dbReference type="Pfam" id="PF01568">
    <property type="entry name" value="Molydop_binding"/>
    <property type="match status" value="1"/>
</dbReference>
<evidence type="ECO:0000256" key="15">
    <source>
        <dbReference type="ARBA" id="ARBA00023063"/>
    </source>
</evidence>
<keyword evidence="15" id="KW-0534">Nitrate assimilation</keyword>
<dbReference type="PANTHER" id="PTHR43105">
    <property type="entry name" value="RESPIRATORY NITRATE REDUCTASE"/>
    <property type="match status" value="1"/>
</dbReference>
<dbReference type="EC" id="1.7.5.1" evidence="5"/>
<dbReference type="SUPFAM" id="SSF50692">
    <property type="entry name" value="ADC-like"/>
    <property type="match status" value="1"/>
</dbReference>
<dbReference type="HOGENOM" id="CLU_000422_14_1_11"/>
<keyword evidence="11" id="KW-0249">Electron transport</keyword>
<feature type="compositionally biased region" description="Gly residues" evidence="18">
    <location>
        <begin position="676"/>
        <end position="685"/>
    </location>
</feature>
<dbReference type="InterPro" id="IPR037943">
    <property type="entry name" value="MopB_CT_Nitrate-R-NarG-like"/>
</dbReference>
<keyword evidence="9" id="KW-0500">Molybdenum</keyword>
<evidence type="ECO:0000256" key="12">
    <source>
        <dbReference type="ARBA" id="ARBA00023002"/>
    </source>
</evidence>
<dbReference type="STRING" id="469383.Cwoe_1491"/>
<evidence type="ECO:0000256" key="5">
    <source>
        <dbReference type="ARBA" id="ARBA00012500"/>
    </source>
</evidence>
<dbReference type="OrthoDB" id="9759518at2"/>
<dbReference type="GO" id="GO:0043546">
    <property type="term" value="F:molybdopterin cofactor binding"/>
    <property type="evidence" value="ECO:0007669"/>
    <property type="project" value="InterPro"/>
</dbReference>
<evidence type="ECO:0000256" key="4">
    <source>
        <dbReference type="ARBA" id="ARBA00010312"/>
    </source>
</evidence>
<dbReference type="InterPro" id="IPR009010">
    <property type="entry name" value="Asp_de-COase-like_dom_sf"/>
</dbReference>
<dbReference type="Pfam" id="PF14710">
    <property type="entry name" value="Nitr_red_alph_N"/>
    <property type="match status" value="1"/>
</dbReference>
<dbReference type="Proteomes" id="UP000008229">
    <property type="component" value="Chromosome"/>
</dbReference>
<evidence type="ECO:0000256" key="10">
    <source>
        <dbReference type="ARBA" id="ARBA00022723"/>
    </source>
</evidence>
<dbReference type="InterPro" id="IPR006468">
    <property type="entry name" value="NarG"/>
</dbReference>
<evidence type="ECO:0000256" key="14">
    <source>
        <dbReference type="ARBA" id="ARBA00023014"/>
    </source>
</evidence>
<evidence type="ECO:0000256" key="9">
    <source>
        <dbReference type="ARBA" id="ARBA00022505"/>
    </source>
</evidence>
<gene>
    <name evidence="20" type="ordered locus">Cwoe_1491</name>
</gene>
<dbReference type="GO" id="GO:0160182">
    <property type="term" value="F:nitrate reductase (quinone) activity"/>
    <property type="evidence" value="ECO:0007669"/>
    <property type="project" value="UniProtKB-EC"/>
</dbReference>
<evidence type="ECO:0000259" key="19">
    <source>
        <dbReference type="PROSITE" id="PS51669"/>
    </source>
</evidence>
<dbReference type="InterPro" id="IPR006656">
    <property type="entry name" value="Mopterin_OxRdtase"/>
</dbReference>
<comment type="cofactor">
    <cofactor evidence="1">
        <name>Mo-bis(molybdopterin guanine dinucleotide)</name>
        <dbReference type="ChEBI" id="CHEBI:60539"/>
    </cofactor>
</comment>
<dbReference type="EMBL" id="CP001854">
    <property type="protein sequence ID" value="ADB49919.1"/>
    <property type="molecule type" value="Genomic_DNA"/>
</dbReference>
<dbReference type="GO" id="GO:0046872">
    <property type="term" value="F:metal ion binding"/>
    <property type="evidence" value="ECO:0007669"/>
    <property type="project" value="UniProtKB-KW"/>
</dbReference>
<keyword evidence="13" id="KW-0408">Iron</keyword>
<keyword evidence="16" id="KW-0472">Membrane</keyword>
<keyword evidence="6" id="KW-0813">Transport</keyword>
<dbReference type="GO" id="GO:0042128">
    <property type="term" value="P:nitrate assimilation"/>
    <property type="evidence" value="ECO:0007669"/>
    <property type="project" value="UniProtKB-KW"/>
</dbReference>
<keyword evidence="7" id="KW-1003">Cell membrane</keyword>
<organism evidence="20 21">
    <name type="scientific">Conexibacter woesei (strain DSM 14684 / CCUG 47730 / CIP 108061 / JCM 11494 / NBRC 100937 / ID131577)</name>
    <dbReference type="NCBI Taxonomy" id="469383"/>
    <lineage>
        <taxon>Bacteria</taxon>
        <taxon>Bacillati</taxon>
        <taxon>Actinomycetota</taxon>
        <taxon>Thermoleophilia</taxon>
        <taxon>Solirubrobacterales</taxon>
        <taxon>Conexibacteraceae</taxon>
        <taxon>Conexibacter</taxon>
    </lineage>
</organism>
<dbReference type="CDD" id="cd02750">
    <property type="entry name" value="MopB_Nitrate-R-NarG-like"/>
    <property type="match status" value="1"/>
</dbReference>
<comment type="subcellular location">
    <subcellularLocation>
        <location evidence="3">Cell membrane</location>
        <topology evidence="3">Peripheral membrane protein</topology>
    </subcellularLocation>
</comment>
<evidence type="ECO:0000256" key="18">
    <source>
        <dbReference type="SAM" id="MobiDB-lite"/>
    </source>
</evidence>
<evidence type="ECO:0000256" key="8">
    <source>
        <dbReference type="ARBA" id="ARBA00022485"/>
    </source>
</evidence>
<comment type="similarity">
    <text evidence="4">Belongs to the prokaryotic molybdopterin-containing oxidoreductase family.</text>
</comment>